<keyword evidence="1" id="KW-0812">Transmembrane</keyword>
<dbReference type="EMBL" id="CAQQ02073898">
    <property type="status" value="NOT_ANNOTATED_CDS"/>
    <property type="molecule type" value="Genomic_DNA"/>
</dbReference>
<keyword evidence="1" id="KW-0472">Membrane</keyword>
<dbReference type="EMBL" id="CAQQ02073897">
    <property type="status" value="NOT_ANNOTATED_CDS"/>
    <property type="molecule type" value="Genomic_DNA"/>
</dbReference>
<protein>
    <submittedName>
        <fullName evidence="2">Uncharacterized protein</fullName>
    </submittedName>
</protein>
<evidence type="ECO:0000313" key="3">
    <source>
        <dbReference type="Proteomes" id="UP000015102"/>
    </source>
</evidence>
<dbReference type="InterPro" id="IPR036291">
    <property type="entry name" value="NAD(P)-bd_dom_sf"/>
</dbReference>
<organism evidence="2 3">
    <name type="scientific">Megaselia scalaris</name>
    <name type="common">Humpbacked fly</name>
    <name type="synonym">Phora scalaris</name>
    <dbReference type="NCBI Taxonomy" id="36166"/>
    <lineage>
        <taxon>Eukaryota</taxon>
        <taxon>Metazoa</taxon>
        <taxon>Ecdysozoa</taxon>
        <taxon>Arthropoda</taxon>
        <taxon>Hexapoda</taxon>
        <taxon>Insecta</taxon>
        <taxon>Pterygota</taxon>
        <taxon>Neoptera</taxon>
        <taxon>Endopterygota</taxon>
        <taxon>Diptera</taxon>
        <taxon>Brachycera</taxon>
        <taxon>Muscomorpha</taxon>
        <taxon>Platypezoidea</taxon>
        <taxon>Phoridae</taxon>
        <taxon>Megaseliini</taxon>
        <taxon>Megaselia</taxon>
    </lineage>
</organism>
<dbReference type="InterPro" id="IPR002347">
    <property type="entry name" value="SDR_fam"/>
</dbReference>
<sequence length="317" mass="35455">IKQTIKFEQTIYLISLLAINTHQRSRNTFSIRLDFGTFGFYSRIKAKMYKNKLDTVRYYVKFFLIAINVPLIVSAIGIATIIKLLWPKRKFKDITDKVVLITGGGNGLGREIATKLAERKCKLAIVDIDQKAANETVAFLKNKFDNLVAEAYIADVSDYDQCQKVASKVEQELGFVDILISNAGLMPCIDFADITMDRIEKTVGVNLMSNLYFIKLVLDKMIERNSGHIVCTSSIGGQVPLPGGSVYSLTKKMNLPVPPFDVDFVADEAVKGILREDTVVTISKEFNIVIYLHKILPPFIKNFVLTAGSNLKSVKND</sequence>
<dbReference type="Proteomes" id="UP000015102">
    <property type="component" value="Unassembled WGS sequence"/>
</dbReference>
<dbReference type="STRING" id="36166.T1GZE0"/>
<dbReference type="PANTHER" id="PTHR24322:SF748">
    <property type="entry name" value="FI23927P1-RELATED"/>
    <property type="match status" value="1"/>
</dbReference>
<dbReference type="PRINTS" id="PR00081">
    <property type="entry name" value="GDHRDH"/>
</dbReference>
<reference evidence="2" key="2">
    <citation type="submission" date="2015-06" db="UniProtKB">
        <authorList>
            <consortium name="EnsemblMetazoa"/>
        </authorList>
    </citation>
    <scope>IDENTIFICATION</scope>
</reference>
<accession>T1GZE0</accession>
<dbReference type="GO" id="GO:0005811">
    <property type="term" value="C:lipid droplet"/>
    <property type="evidence" value="ECO:0007669"/>
    <property type="project" value="TreeGrafter"/>
</dbReference>
<feature type="transmembrane region" description="Helical" evidence="1">
    <location>
        <begin position="58"/>
        <end position="82"/>
    </location>
</feature>
<proteinExistence type="predicted"/>
<keyword evidence="3" id="KW-1185">Reference proteome</keyword>
<evidence type="ECO:0000256" key="1">
    <source>
        <dbReference type="SAM" id="Phobius"/>
    </source>
</evidence>
<keyword evidence="1" id="KW-1133">Transmembrane helix</keyword>
<reference evidence="3" key="1">
    <citation type="submission" date="2013-02" db="EMBL/GenBank/DDBJ databases">
        <authorList>
            <person name="Hughes D."/>
        </authorList>
    </citation>
    <scope>NUCLEOTIDE SEQUENCE</scope>
    <source>
        <strain>Durham</strain>
        <strain evidence="3">NC isolate 2 -- Noor lab</strain>
    </source>
</reference>
<dbReference type="EnsemblMetazoa" id="MESCA009239-RA">
    <property type="protein sequence ID" value="MESCA009239-PA"/>
    <property type="gene ID" value="MESCA009239"/>
</dbReference>
<evidence type="ECO:0000313" key="2">
    <source>
        <dbReference type="EnsemblMetazoa" id="MESCA009239-PA"/>
    </source>
</evidence>
<dbReference type="SUPFAM" id="SSF51735">
    <property type="entry name" value="NAD(P)-binding Rossmann-fold domains"/>
    <property type="match status" value="1"/>
</dbReference>
<dbReference type="GO" id="GO:0016616">
    <property type="term" value="F:oxidoreductase activity, acting on the CH-OH group of donors, NAD or NADP as acceptor"/>
    <property type="evidence" value="ECO:0007669"/>
    <property type="project" value="TreeGrafter"/>
</dbReference>
<dbReference type="AlphaFoldDB" id="T1GZE0"/>
<dbReference type="HOGENOM" id="CLU_010194_2_5_1"/>
<dbReference type="PANTHER" id="PTHR24322">
    <property type="entry name" value="PKSB"/>
    <property type="match status" value="1"/>
</dbReference>
<dbReference type="Pfam" id="PF00106">
    <property type="entry name" value="adh_short"/>
    <property type="match status" value="1"/>
</dbReference>
<name>T1GZE0_MEGSC</name>
<dbReference type="Gene3D" id="3.40.50.720">
    <property type="entry name" value="NAD(P)-binding Rossmann-like Domain"/>
    <property type="match status" value="1"/>
</dbReference>
<dbReference type="EMBL" id="CAQQ02073899">
    <property type="status" value="NOT_ANNOTATED_CDS"/>
    <property type="molecule type" value="Genomic_DNA"/>
</dbReference>